<evidence type="ECO:0000313" key="3">
    <source>
        <dbReference type="Proteomes" id="UP000556026"/>
    </source>
</evidence>
<keyword evidence="3" id="KW-1185">Reference proteome</keyword>
<proteinExistence type="predicted"/>
<dbReference type="EMBL" id="BLXX01000005">
    <property type="protein sequence ID" value="GFO59857.1"/>
    <property type="molecule type" value="Genomic_DNA"/>
</dbReference>
<evidence type="ECO:0000256" key="1">
    <source>
        <dbReference type="ARBA" id="ARBA00022500"/>
    </source>
</evidence>
<dbReference type="AlphaFoldDB" id="A0A6V8MIS8"/>
<keyword evidence="1" id="KW-0145">Chemotaxis</keyword>
<protein>
    <submittedName>
        <fullName evidence="2">Uncharacterized protein</fullName>
    </submittedName>
</protein>
<dbReference type="Proteomes" id="UP000556026">
    <property type="component" value="Unassembled WGS sequence"/>
</dbReference>
<sequence length="211" mass="21231">MNPKGTFQAIAAPLILRDGDPAPFKTAAAIALRQAAGALEQLLGAPVRCEEPRLGQPDALPASGTAAHSDAATLLSLQILGDLPGSFSVVLSAASTRRILELLLHEPAAPKHPLSELELSALQEVGNILGSACLNALGEALHLPLLPSPPVLRQGEAGALVAVALGEAPAAAAAVILEARVLIDGESCPGSIYLAPKAASWQVVPGAGAAN</sequence>
<gene>
    <name evidence="2" type="ORF">GMST_21820</name>
</gene>
<dbReference type="RefSeq" id="WP_183354677.1">
    <property type="nucleotide sequence ID" value="NZ_BLXX01000005.1"/>
</dbReference>
<dbReference type="Gene3D" id="3.40.1550.10">
    <property type="entry name" value="CheC-like"/>
    <property type="match status" value="1"/>
</dbReference>
<dbReference type="InterPro" id="IPR028976">
    <property type="entry name" value="CheC-like_sf"/>
</dbReference>
<dbReference type="SUPFAM" id="SSF103039">
    <property type="entry name" value="CheC-like"/>
    <property type="match status" value="1"/>
</dbReference>
<name>A0A6V8MIS8_9BACT</name>
<evidence type="ECO:0000313" key="2">
    <source>
        <dbReference type="EMBL" id="GFO59857.1"/>
    </source>
</evidence>
<dbReference type="GO" id="GO:0006935">
    <property type="term" value="P:chemotaxis"/>
    <property type="evidence" value="ECO:0007669"/>
    <property type="project" value="UniProtKB-KW"/>
</dbReference>
<reference evidence="3" key="1">
    <citation type="submission" date="2020-06" db="EMBL/GenBank/DDBJ databases">
        <title>Draft genomic sequence of Geomonas sp. Red330.</title>
        <authorList>
            <person name="Itoh H."/>
            <person name="Zhenxing X."/>
            <person name="Ushijima N."/>
            <person name="Masuda Y."/>
            <person name="Shiratori Y."/>
            <person name="Senoo K."/>
        </authorList>
    </citation>
    <scope>NUCLEOTIDE SEQUENCE [LARGE SCALE GENOMIC DNA]</scope>
    <source>
        <strain evidence="3">Red330</strain>
    </source>
</reference>
<accession>A0A6V8MIS8</accession>
<comment type="caution">
    <text evidence="2">The sequence shown here is derived from an EMBL/GenBank/DDBJ whole genome shotgun (WGS) entry which is preliminary data.</text>
</comment>
<organism evidence="2 3">
    <name type="scientific">Geomonas silvestris</name>
    <dbReference type="NCBI Taxonomy" id="2740184"/>
    <lineage>
        <taxon>Bacteria</taxon>
        <taxon>Pseudomonadati</taxon>
        <taxon>Thermodesulfobacteriota</taxon>
        <taxon>Desulfuromonadia</taxon>
        <taxon>Geobacterales</taxon>
        <taxon>Geobacteraceae</taxon>
        <taxon>Geomonas</taxon>
    </lineage>
</organism>